<dbReference type="InterPro" id="IPR050595">
    <property type="entry name" value="Bact_response_regulator"/>
</dbReference>
<dbReference type="EMBL" id="QNQU01000001">
    <property type="protein sequence ID" value="RBQ11786.1"/>
    <property type="molecule type" value="Genomic_DNA"/>
</dbReference>
<evidence type="ECO:0000313" key="5">
    <source>
        <dbReference type="Proteomes" id="UP000252081"/>
    </source>
</evidence>
<dbReference type="SUPFAM" id="SSF52172">
    <property type="entry name" value="CheY-like"/>
    <property type="match status" value="1"/>
</dbReference>
<dbReference type="InterPro" id="IPR001789">
    <property type="entry name" value="Sig_transdc_resp-reg_receiver"/>
</dbReference>
<dbReference type="GO" id="GO:0000160">
    <property type="term" value="P:phosphorelay signal transduction system"/>
    <property type="evidence" value="ECO:0007669"/>
    <property type="project" value="InterPro"/>
</dbReference>
<dbReference type="SMART" id="SM00448">
    <property type="entry name" value="REC"/>
    <property type="match status" value="1"/>
</dbReference>
<keyword evidence="1 2" id="KW-0597">Phosphoprotein</keyword>
<gene>
    <name evidence="4" type="ORF">DRW42_00475</name>
</gene>
<dbReference type="AlphaFoldDB" id="A0A366LD64"/>
<feature type="modified residue" description="4-aspartylphosphate" evidence="2">
    <location>
        <position position="54"/>
    </location>
</feature>
<dbReference type="PANTHER" id="PTHR44591">
    <property type="entry name" value="STRESS RESPONSE REGULATOR PROTEIN 1"/>
    <property type="match status" value="1"/>
</dbReference>
<dbReference type="Proteomes" id="UP000252081">
    <property type="component" value="Unassembled WGS sequence"/>
</dbReference>
<accession>A0A366LD64</accession>
<comment type="caution">
    <text evidence="4">The sequence shown here is derived from an EMBL/GenBank/DDBJ whole genome shotgun (WGS) entry which is preliminary data.</text>
</comment>
<dbReference type="Pfam" id="PF00072">
    <property type="entry name" value="Response_reg"/>
    <property type="match status" value="1"/>
</dbReference>
<evidence type="ECO:0000313" key="4">
    <source>
        <dbReference type="EMBL" id="RBQ11786.1"/>
    </source>
</evidence>
<dbReference type="PANTHER" id="PTHR44591:SF3">
    <property type="entry name" value="RESPONSE REGULATORY DOMAIN-CONTAINING PROTEIN"/>
    <property type="match status" value="1"/>
</dbReference>
<protein>
    <recommendedName>
        <fullName evidence="3">Response regulatory domain-containing protein</fullName>
    </recommendedName>
</protein>
<feature type="domain" description="Response regulatory" evidence="3">
    <location>
        <begin position="5"/>
        <end position="117"/>
    </location>
</feature>
<dbReference type="Gene3D" id="3.40.50.2300">
    <property type="match status" value="1"/>
</dbReference>
<proteinExistence type="predicted"/>
<keyword evidence="5" id="KW-1185">Reference proteome</keyword>
<dbReference type="CDD" id="cd00156">
    <property type="entry name" value="REC"/>
    <property type="match status" value="1"/>
</dbReference>
<name>A0A366LD64_9SPHI</name>
<evidence type="ECO:0000259" key="3">
    <source>
        <dbReference type="PROSITE" id="PS50110"/>
    </source>
</evidence>
<sequence length="134" mass="15590">MDMETIFIHETDESIRDVLTIIFNSEDYQVKFFERYGDWFLRSLSTNPSLVILDFKLTGEVSIAACQLIRHRYPYLPVLAMSCNERIGDLYLRHGFDDYILKPFDVTELLSVVRRMISTAKISKHKTCTVTASN</sequence>
<evidence type="ECO:0000256" key="1">
    <source>
        <dbReference type="ARBA" id="ARBA00022553"/>
    </source>
</evidence>
<reference evidence="4 5" key="1">
    <citation type="submission" date="2018-07" db="EMBL/GenBank/DDBJ databases">
        <title>A draft genome of a endophytic bacteria, a new species of Pedobacter.</title>
        <authorList>
            <person name="Zhang Z.D."/>
            <person name="Chen Z.J."/>
        </authorList>
    </citation>
    <scope>NUCLEOTIDE SEQUENCE [LARGE SCALE GENOMIC DNA]</scope>
    <source>
        <strain evidence="4 5">RS10</strain>
    </source>
</reference>
<organism evidence="4 5">
    <name type="scientific">Pedobacter miscanthi</name>
    <dbReference type="NCBI Taxonomy" id="2259170"/>
    <lineage>
        <taxon>Bacteria</taxon>
        <taxon>Pseudomonadati</taxon>
        <taxon>Bacteroidota</taxon>
        <taxon>Sphingobacteriia</taxon>
        <taxon>Sphingobacteriales</taxon>
        <taxon>Sphingobacteriaceae</taxon>
        <taxon>Pedobacter</taxon>
    </lineage>
</organism>
<dbReference type="InterPro" id="IPR011006">
    <property type="entry name" value="CheY-like_superfamily"/>
</dbReference>
<dbReference type="PROSITE" id="PS50110">
    <property type="entry name" value="RESPONSE_REGULATORY"/>
    <property type="match status" value="1"/>
</dbReference>
<evidence type="ECO:0000256" key="2">
    <source>
        <dbReference type="PROSITE-ProRule" id="PRU00169"/>
    </source>
</evidence>